<dbReference type="SMART" id="SM00220">
    <property type="entry name" value="S_TKc"/>
    <property type="match status" value="1"/>
</dbReference>
<evidence type="ECO:0000256" key="11">
    <source>
        <dbReference type="ARBA" id="ARBA00022741"/>
    </source>
</evidence>
<dbReference type="InterPro" id="IPR011009">
    <property type="entry name" value="Kinase-like_dom_sf"/>
</dbReference>
<evidence type="ECO:0000256" key="2">
    <source>
        <dbReference type="ARBA" id="ARBA00008684"/>
    </source>
</evidence>
<feature type="chain" id="PRO_5040140745" description="Protein kinase domain-containing protein" evidence="20">
    <location>
        <begin position="25"/>
        <end position="1051"/>
    </location>
</feature>
<feature type="transmembrane region" description="Helical" evidence="19">
    <location>
        <begin position="657"/>
        <end position="680"/>
    </location>
</feature>
<dbReference type="InterPro" id="IPR017441">
    <property type="entry name" value="Protein_kinase_ATP_BS"/>
</dbReference>
<keyword evidence="10" id="KW-0677">Repeat</keyword>
<feature type="signal peptide" evidence="20">
    <location>
        <begin position="1"/>
        <end position="24"/>
    </location>
</feature>
<evidence type="ECO:0000256" key="18">
    <source>
        <dbReference type="PROSITE-ProRule" id="PRU10141"/>
    </source>
</evidence>
<evidence type="ECO:0000256" key="16">
    <source>
        <dbReference type="ARBA" id="ARBA00023170"/>
    </source>
</evidence>
<keyword evidence="5" id="KW-0433">Leucine-rich repeat</keyword>
<evidence type="ECO:0000256" key="10">
    <source>
        <dbReference type="ARBA" id="ARBA00022737"/>
    </source>
</evidence>
<evidence type="ECO:0000256" key="19">
    <source>
        <dbReference type="SAM" id="Phobius"/>
    </source>
</evidence>
<dbReference type="GO" id="GO:0033612">
    <property type="term" value="F:receptor serine/threonine kinase binding"/>
    <property type="evidence" value="ECO:0007669"/>
    <property type="project" value="TreeGrafter"/>
</dbReference>
<name>A0A9Q0HLY3_9POAL</name>
<keyword evidence="16" id="KW-0675">Receptor</keyword>
<dbReference type="PROSITE" id="PS00107">
    <property type="entry name" value="PROTEIN_KINASE_ATP"/>
    <property type="match status" value="1"/>
</dbReference>
<keyword evidence="13 18" id="KW-0067">ATP-binding</keyword>
<keyword evidence="4" id="KW-1003">Cell membrane</keyword>
<dbReference type="PROSITE" id="PS50011">
    <property type="entry name" value="PROTEIN_KINASE_DOM"/>
    <property type="match status" value="1"/>
</dbReference>
<dbReference type="Proteomes" id="UP001151287">
    <property type="component" value="Unassembled WGS sequence"/>
</dbReference>
<dbReference type="Pfam" id="PF08263">
    <property type="entry name" value="LRRNT_2"/>
    <property type="match status" value="1"/>
</dbReference>
<organism evidence="22 23">
    <name type="scientific">Rhynchospora breviuscula</name>
    <dbReference type="NCBI Taxonomy" id="2022672"/>
    <lineage>
        <taxon>Eukaryota</taxon>
        <taxon>Viridiplantae</taxon>
        <taxon>Streptophyta</taxon>
        <taxon>Embryophyta</taxon>
        <taxon>Tracheophyta</taxon>
        <taxon>Spermatophyta</taxon>
        <taxon>Magnoliopsida</taxon>
        <taxon>Liliopsida</taxon>
        <taxon>Poales</taxon>
        <taxon>Cyperaceae</taxon>
        <taxon>Cyperoideae</taxon>
        <taxon>Rhynchosporeae</taxon>
        <taxon>Rhynchospora</taxon>
    </lineage>
</organism>
<keyword evidence="12" id="KW-0418">Kinase</keyword>
<dbReference type="InterPro" id="IPR013210">
    <property type="entry name" value="LRR_N_plant-typ"/>
</dbReference>
<keyword evidence="8 19" id="KW-0812">Transmembrane</keyword>
<evidence type="ECO:0000256" key="20">
    <source>
        <dbReference type="SAM" id="SignalP"/>
    </source>
</evidence>
<feature type="binding site" evidence="18">
    <location>
        <position position="746"/>
    </location>
    <ligand>
        <name>ATP</name>
        <dbReference type="ChEBI" id="CHEBI:30616"/>
    </ligand>
</feature>
<evidence type="ECO:0000256" key="9">
    <source>
        <dbReference type="ARBA" id="ARBA00022729"/>
    </source>
</evidence>
<evidence type="ECO:0000256" key="12">
    <source>
        <dbReference type="ARBA" id="ARBA00022777"/>
    </source>
</evidence>
<dbReference type="FunFam" id="1.10.510.10:FF:000365">
    <property type="entry name" value="Leucine-rich repeat receptor-like serine/threonine-protein kinase At1g17230"/>
    <property type="match status" value="1"/>
</dbReference>
<proteinExistence type="inferred from homology"/>
<keyword evidence="9 20" id="KW-0732">Signal</keyword>
<feature type="domain" description="Protein kinase" evidence="21">
    <location>
        <begin position="715"/>
        <end position="1005"/>
    </location>
</feature>
<comment type="subcellular location">
    <subcellularLocation>
        <location evidence="1">Cell membrane</location>
        <topology evidence="1">Single-pass membrane protein</topology>
    </subcellularLocation>
</comment>
<evidence type="ECO:0000256" key="7">
    <source>
        <dbReference type="ARBA" id="ARBA00022679"/>
    </source>
</evidence>
<evidence type="ECO:0000256" key="17">
    <source>
        <dbReference type="ARBA" id="ARBA00023180"/>
    </source>
</evidence>
<dbReference type="SUPFAM" id="SSF56112">
    <property type="entry name" value="Protein kinase-like (PK-like)"/>
    <property type="match status" value="1"/>
</dbReference>
<dbReference type="FunFam" id="3.80.10.10:FF:000111">
    <property type="entry name" value="LRR receptor-like serine/threonine-protein kinase ERECTA"/>
    <property type="match status" value="1"/>
</dbReference>
<dbReference type="InterPro" id="IPR050647">
    <property type="entry name" value="Plant_LRR-RLKs"/>
</dbReference>
<keyword evidence="7" id="KW-0808">Transferase</keyword>
<dbReference type="FunFam" id="3.80.10.10:FF:000041">
    <property type="entry name" value="LRR receptor-like serine/threonine-protein kinase ERECTA"/>
    <property type="match status" value="2"/>
</dbReference>
<evidence type="ECO:0000256" key="3">
    <source>
        <dbReference type="ARBA" id="ARBA00009592"/>
    </source>
</evidence>
<keyword evidence="14 19" id="KW-1133">Transmembrane helix</keyword>
<evidence type="ECO:0000259" key="21">
    <source>
        <dbReference type="PROSITE" id="PS50011"/>
    </source>
</evidence>
<comment type="similarity">
    <text evidence="3">Belongs to the RLP family.</text>
</comment>
<evidence type="ECO:0000256" key="6">
    <source>
        <dbReference type="ARBA" id="ARBA00022626"/>
    </source>
</evidence>
<dbReference type="PANTHER" id="PTHR48056">
    <property type="entry name" value="LRR RECEPTOR-LIKE SERINE/THREONINE-PROTEIN KINASE-RELATED"/>
    <property type="match status" value="1"/>
</dbReference>
<evidence type="ECO:0000256" key="5">
    <source>
        <dbReference type="ARBA" id="ARBA00022614"/>
    </source>
</evidence>
<dbReference type="InterPro" id="IPR000719">
    <property type="entry name" value="Prot_kinase_dom"/>
</dbReference>
<dbReference type="GO" id="GO:0004672">
    <property type="term" value="F:protein kinase activity"/>
    <property type="evidence" value="ECO:0007669"/>
    <property type="project" value="InterPro"/>
</dbReference>
<evidence type="ECO:0000256" key="8">
    <source>
        <dbReference type="ARBA" id="ARBA00022692"/>
    </source>
</evidence>
<comment type="similarity">
    <text evidence="2">Belongs to the protein kinase superfamily. Ser/Thr protein kinase family.</text>
</comment>
<evidence type="ECO:0000313" key="22">
    <source>
        <dbReference type="EMBL" id="KAJ1691077.1"/>
    </source>
</evidence>
<dbReference type="InterPro" id="IPR001611">
    <property type="entry name" value="Leu-rich_rpt"/>
</dbReference>
<evidence type="ECO:0000256" key="14">
    <source>
        <dbReference type="ARBA" id="ARBA00022989"/>
    </source>
</evidence>
<dbReference type="Gene3D" id="1.10.510.10">
    <property type="entry name" value="Transferase(Phosphotransferase) domain 1"/>
    <property type="match status" value="1"/>
</dbReference>
<dbReference type="SUPFAM" id="SSF52047">
    <property type="entry name" value="RNI-like"/>
    <property type="match status" value="2"/>
</dbReference>
<dbReference type="InterPro" id="IPR003591">
    <property type="entry name" value="Leu-rich_rpt_typical-subtyp"/>
</dbReference>
<dbReference type="AlphaFoldDB" id="A0A9Q0HLY3"/>
<evidence type="ECO:0000313" key="23">
    <source>
        <dbReference type="Proteomes" id="UP001151287"/>
    </source>
</evidence>
<dbReference type="InterPro" id="IPR008271">
    <property type="entry name" value="Ser/Thr_kinase_AS"/>
</dbReference>
<accession>A0A9Q0HLY3</accession>
<keyword evidence="11 18" id="KW-0547">Nucleotide-binding</keyword>
<protein>
    <recommendedName>
        <fullName evidence="21">Protein kinase domain-containing protein</fullName>
    </recommendedName>
</protein>
<evidence type="ECO:0000256" key="4">
    <source>
        <dbReference type="ARBA" id="ARBA00022475"/>
    </source>
</evidence>
<reference evidence="22" key="1">
    <citation type="journal article" date="2022" name="Cell">
        <title>Repeat-based holocentromeres influence genome architecture and karyotype evolution.</title>
        <authorList>
            <person name="Hofstatter P.G."/>
            <person name="Thangavel G."/>
            <person name="Lux T."/>
            <person name="Neumann P."/>
            <person name="Vondrak T."/>
            <person name="Novak P."/>
            <person name="Zhang M."/>
            <person name="Costa L."/>
            <person name="Castellani M."/>
            <person name="Scott A."/>
            <person name="Toegelov H."/>
            <person name="Fuchs J."/>
            <person name="Mata-Sucre Y."/>
            <person name="Dias Y."/>
            <person name="Vanzela A.L.L."/>
            <person name="Huettel B."/>
            <person name="Almeida C.C.S."/>
            <person name="Simkova H."/>
            <person name="Souza G."/>
            <person name="Pedrosa-Harand A."/>
            <person name="Macas J."/>
            <person name="Mayer K.F.X."/>
            <person name="Houben A."/>
            <person name="Marques A."/>
        </authorList>
    </citation>
    <scope>NUCLEOTIDE SEQUENCE</scope>
    <source>
        <strain evidence="22">RhyBre1mFocal</strain>
    </source>
</reference>
<dbReference type="Pfam" id="PF00560">
    <property type="entry name" value="LRR_1"/>
    <property type="match status" value="7"/>
</dbReference>
<dbReference type="FunFam" id="3.80.10.10:FF:000228">
    <property type="entry name" value="Leucine-rich repeat receptor-like serine/threonine-protein kinase BAM1"/>
    <property type="match status" value="1"/>
</dbReference>
<comment type="caution">
    <text evidence="22">The sequence shown here is derived from an EMBL/GenBank/DDBJ whole genome shotgun (WGS) entry which is preliminary data.</text>
</comment>
<dbReference type="CDD" id="cd14066">
    <property type="entry name" value="STKc_IRAK"/>
    <property type="match status" value="1"/>
</dbReference>
<sequence length="1051" mass="117468">MRNQHYLSLLSLIISTSMLFSAYCQEDSETQILLQIKSDWGNPPALDSWNSSSADHCSWPGINCIGGVVTSVRLINQNLAQPIPDSMCHLKNLSYIDLSYNELPGGFPQFFNNCSSLQHLNIAQNFFVGTLPTDLDKLPSSLTYFDVSGNNFTGEIPVSIGRLANLKELHLDGNLFNGTYPVEIANLLNLEYFSLAWNPFLKPARIPDKFGNLIKLKVLWMTRTNTIGEIPMTLSKLTELEQFDLGWNQINGTIPSWIWSLEKLNILYLYSNDLTGEIITGSIRCLNLFEIDMSINSLTGSIPESFSNLTHLSVLFLYYNFFTGEIPASLGLLPNITDIRLFNNNLTGQLPETLGKYSKLWNFEVNDNRLSGQLPANLCSGNNLVSIVVFNNYFTGEIPPSLANCNALNDIQLYNNIFCGEFPSSIWSLTNLNRIMIHDNRFTGMLPKRLPWNLTRLEIQNNRFTGEVPLFSERLQVFKASNNLLNGELPSSFTNLSNLSSKKSCSTDLSGLQELSLGANQITGFIPYKISDLCSLTTLNLSHNQLVSSIPPSIGVLEVLTTLDLSGNNLSGSIPAELANLMLTLLNLSFNQLTSIVPSAFYAESYAQSFLSNPGLCTLTKTVLDLPLCDGTPNSPNATNYSHDMDVLKQSKRLSKLLIAFMVVGCAAFLGTAFIGVVIASKRRKRIKDSLDPESWKLTPFSTLDFTELDILNGIAEGNLIGRGGSGTVYKINLRNSTQGTIAVKKIWSGQRPEPKLEKQFQAEVQILGSMKHVNIVKLLCCIASTQSKLLVYEYMENSSLDRWLHERKRIGRWTPLDWPTRLQIAIGAAQGLCHMHHDCSPPVVHRDVKSSNILLDPQFKAKIADFGLARVLLKAGEPETISAIAGSYGYMAPECEYLRKINQKVDVYSFGVVLLELTTGRRANDGDDEHPFLADWAWHRFQERDRLIDAIDEHIRDPIFFDQVAQVFRLGLICTAKLPPSRPSMREVLRCLIRCEEKNPQGYVLRGEYEVARLLREKESGEREVEMVTIAGDDGETVEFSVHIVPVSKH</sequence>
<dbReference type="EMBL" id="JAMQYH010000004">
    <property type="protein sequence ID" value="KAJ1691077.1"/>
    <property type="molecule type" value="Genomic_DNA"/>
</dbReference>
<evidence type="ECO:0000256" key="15">
    <source>
        <dbReference type="ARBA" id="ARBA00023136"/>
    </source>
</evidence>
<evidence type="ECO:0000256" key="1">
    <source>
        <dbReference type="ARBA" id="ARBA00004162"/>
    </source>
</evidence>
<dbReference type="Gene3D" id="3.30.200.20">
    <property type="entry name" value="Phosphorylase Kinase, domain 1"/>
    <property type="match status" value="1"/>
</dbReference>
<dbReference type="Pfam" id="PF13855">
    <property type="entry name" value="LRR_8"/>
    <property type="match status" value="1"/>
</dbReference>
<keyword evidence="15 19" id="KW-0472">Membrane</keyword>
<dbReference type="GO" id="GO:0005886">
    <property type="term" value="C:plasma membrane"/>
    <property type="evidence" value="ECO:0007669"/>
    <property type="project" value="UniProtKB-SubCell"/>
</dbReference>
<dbReference type="PANTHER" id="PTHR48056:SF29">
    <property type="entry name" value="RECEPTOR-LIKE PROTEIN KINASE HSL1"/>
    <property type="match status" value="1"/>
</dbReference>
<dbReference type="FunFam" id="3.80.10.10:FF:000221">
    <property type="entry name" value="Leucine-rich repeat receptor-like protein kinase PXL1"/>
    <property type="match status" value="1"/>
</dbReference>
<dbReference type="InterPro" id="IPR032675">
    <property type="entry name" value="LRR_dom_sf"/>
</dbReference>
<dbReference type="GO" id="GO:0005524">
    <property type="term" value="F:ATP binding"/>
    <property type="evidence" value="ECO:0007669"/>
    <property type="project" value="UniProtKB-UniRule"/>
</dbReference>
<dbReference type="SMART" id="SM00369">
    <property type="entry name" value="LRR_TYP"/>
    <property type="match status" value="8"/>
</dbReference>
<dbReference type="GO" id="GO:0009742">
    <property type="term" value="P:brassinosteroid mediated signaling pathway"/>
    <property type="evidence" value="ECO:0007669"/>
    <property type="project" value="UniProtKB-KW"/>
</dbReference>
<dbReference type="PROSITE" id="PS51450">
    <property type="entry name" value="LRR"/>
    <property type="match status" value="2"/>
</dbReference>
<dbReference type="Gene3D" id="3.80.10.10">
    <property type="entry name" value="Ribonuclease Inhibitor"/>
    <property type="match status" value="3"/>
</dbReference>
<dbReference type="OrthoDB" id="676979at2759"/>
<gene>
    <name evidence="22" type="ORF">LUZ63_015232</name>
</gene>
<evidence type="ECO:0000256" key="13">
    <source>
        <dbReference type="ARBA" id="ARBA00022840"/>
    </source>
</evidence>
<keyword evidence="23" id="KW-1185">Reference proteome</keyword>
<keyword evidence="6" id="KW-1070">Brassinosteroid signaling pathway</keyword>
<keyword evidence="17" id="KW-0325">Glycoprotein</keyword>
<dbReference type="Pfam" id="PF00069">
    <property type="entry name" value="Pkinase"/>
    <property type="match status" value="1"/>
</dbReference>
<dbReference type="PROSITE" id="PS00108">
    <property type="entry name" value="PROTEIN_KINASE_ST"/>
    <property type="match status" value="1"/>
</dbReference>